<dbReference type="OrthoDB" id="10067299at2759"/>
<evidence type="ECO:0000256" key="1">
    <source>
        <dbReference type="SAM" id="MobiDB-lite"/>
    </source>
</evidence>
<feature type="domain" description="116kDa U5 small nuclear ribonucleoprotein component N-terminal" evidence="2">
    <location>
        <begin position="15"/>
        <end position="54"/>
    </location>
</feature>
<organism evidence="3 4">
    <name type="scientific">Ancylostoma duodenale</name>
    <dbReference type="NCBI Taxonomy" id="51022"/>
    <lineage>
        <taxon>Eukaryota</taxon>
        <taxon>Metazoa</taxon>
        <taxon>Ecdysozoa</taxon>
        <taxon>Nematoda</taxon>
        <taxon>Chromadorea</taxon>
        <taxon>Rhabditida</taxon>
        <taxon>Rhabditina</taxon>
        <taxon>Rhabditomorpha</taxon>
        <taxon>Strongyloidea</taxon>
        <taxon>Ancylostomatidae</taxon>
        <taxon>Ancylostomatinae</taxon>
        <taxon>Ancylostoma</taxon>
    </lineage>
</organism>
<gene>
    <name evidence="3" type="ORF">ANCDUO_12486</name>
</gene>
<keyword evidence="4" id="KW-1185">Reference proteome</keyword>
<feature type="compositionally biased region" description="Acidic residues" evidence="1">
    <location>
        <begin position="30"/>
        <end position="60"/>
    </location>
</feature>
<reference evidence="3 4" key="1">
    <citation type="submission" date="2013-12" db="EMBL/GenBank/DDBJ databases">
        <title>Draft genome of the parsitic nematode Ancylostoma duodenale.</title>
        <authorList>
            <person name="Mitreva M."/>
        </authorList>
    </citation>
    <scope>NUCLEOTIDE SEQUENCE [LARGE SCALE GENOMIC DNA]</scope>
    <source>
        <strain evidence="3 4">Zhejiang</strain>
    </source>
</reference>
<sequence>MVVNLPIGNQTVMDSDLYDEFGNYIGPELGSDDDENEDDVPLAGDGDEDAEEGDDQASSF</sequence>
<evidence type="ECO:0000313" key="4">
    <source>
        <dbReference type="Proteomes" id="UP000054047"/>
    </source>
</evidence>
<evidence type="ECO:0000313" key="3">
    <source>
        <dbReference type="EMBL" id="KIH57324.1"/>
    </source>
</evidence>
<dbReference type="AlphaFoldDB" id="A0A0C2GEI1"/>
<dbReference type="Proteomes" id="UP000054047">
    <property type="component" value="Unassembled WGS sequence"/>
</dbReference>
<feature type="region of interest" description="Disordered" evidence="1">
    <location>
        <begin position="22"/>
        <end position="60"/>
    </location>
</feature>
<dbReference type="EMBL" id="KN734503">
    <property type="protein sequence ID" value="KIH57324.1"/>
    <property type="molecule type" value="Genomic_DNA"/>
</dbReference>
<accession>A0A0C2GEI1</accession>
<dbReference type="InterPro" id="IPR031950">
    <property type="entry name" value="EFTUD2_N"/>
</dbReference>
<name>A0A0C2GEI1_9BILA</name>
<dbReference type="Pfam" id="PF16004">
    <property type="entry name" value="EFTUD2"/>
    <property type="match status" value="1"/>
</dbReference>
<protein>
    <recommendedName>
        <fullName evidence="2">116kDa U5 small nuclear ribonucleoprotein component N-terminal domain-containing protein</fullName>
    </recommendedName>
</protein>
<proteinExistence type="predicted"/>
<evidence type="ECO:0000259" key="2">
    <source>
        <dbReference type="Pfam" id="PF16004"/>
    </source>
</evidence>